<accession>A0A087U525</accession>
<gene>
    <name evidence="1" type="ORF">X975_07888</name>
</gene>
<evidence type="ECO:0000313" key="2">
    <source>
        <dbReference type="Proteomes" id="UP000054359"/>
    </source>
</evidence>
<keyword evidence="2" id="KW-1185">Reference proteome</keyword>
<dbReference type="AlphaFoldDB" id="A0A087U525"/>
<feature type="non-terminal residue" evidence="1">
    <location>
        <position position="294"/>
    </location>
</feature>
<name>A0A087U525_STEMI</name>
<dbReference type="Proteomes" id="UP000054359">
    <property type="component" value="Unassembled WGS sequence"/>
</dbReference>
<dbReference type="PANTHER" id="PTHR45902:SF1">
    <property type="entry name" value="LATROPHILIN RECEPTOR-LIKE PROTEIN A"/>
    <property type="match status" value="1"/>
</dbReference>
<evidence type="ECO:0000313" key="1">
    <source>
        <dbReference type="EMBL" id="KFM72464.1"/>
    </source>
</evidence>
<protein>
    <submittedName>
        <fullName evidence="1">Uncharacterized protein</fullName>
    </submittedName>
</protein>
<dbReference type="EMBL" id="KK118211">
    <property type="protein sequence ID" value="KFM72464.1"/>
    <property type="molecule type" value="Genomic_DNA"/>
</dbReference>
<dbReference type="STRING" id="407821.A0A087U525"/>
<dbReference type="PANTHER" id="PTHR45902">
    <property type="entry name" value="LATROPHILIN RECEPTOR-LIKE PROTEIN A"/>
    <property type="match status" value="1"/>
</dbReference>
<reference evidence="1 2" key="1">
    <citation type="submission" date="2013-11" db="EMBL/GenBank/DDBJ databases">
        <title>Genome sequencing of Stegodyphus mimosarum.</title>
        <authorList>
            <person name="Bechsgaard J."/>
        </authorList>
    </citation>
    <scope>NUCLEOTIDE SEQUENCE [LARGE SCALE GENOMIC DNA]</scope>
</reference>
<organism evidence="1 2">
    <name type="scientific">Stegodyphus mimosarum</name>
    <name type="common">African social velvet spider</name>
    <dbReference type="NCBI Taxonomy" id="407821"/>
    <lineage>
        <taxon>Eukaryota</taxon>
        <taxon>Metazoa</taxon>
        <taxon>Ecdysozoa</taxon>
        <taxon>Arthropoda</taxon>
        <taxon>Chelicerata</taxon>
        <taxon>Arachnida</taxon>
        <taxon>Araneae</taxon>
        <taxon>Araneomorphae</taxon>
        <taxon>Entelegynae</taxon>
        <taxon>Eresoidea</taxon>
        <taxon>Eresidae</taxon>
        <taxon>Stegodyphus</taxon>
    </lineage>
</organism>
<dbReference type="InterPro" id="IPR053231">
    <property type="entry name" value="GPCR_LN-TM7"/>
</dbReference>
<proteinExistence type="predicted"/>
<sequence>MSASQGSRWTCMPFGNEPNIGAYAVNKCSRDFTGPQELQSKCQNENDISDPLLAAPVTSLHLTYKNRYCAECNFASSSSLITWLILLECKSLEYVSDVTDNYIFNNLKYRSDIGQWGVELNNDTKEFHSCNVIFDMPSYVRNDVRLCRANLVSTCPSTWSQLSVKTSCESYMAMVYKAGNDDQAFRNPHCALCNGISEDVLFCDKEITARERKLCSLAVLFDKLFSDGDYVGMPKVSVPECPKDHRYDPFFKKCRKVINGKQERMHKHSREYEKGDHKLYVLHRYCGILLHVLL</sequence>
<dbReference type="OrthoDB" id="6134459at2759"/>